<evidence type="ECO:0000259" key="2">
    <source>
        <dbReference type="Pfam" id="PF01261"/>
    </source>
</evidence>
<protein>
    <submittedName>
        <fullName evidence="3">TIM barrel protein</fullName>
    </submittedName>
</protein>
<dbReference type="InterPro" id="IPR036237">
    <property type="entry name" value="Xyl_isomerase-like_sf"/>
</dbReference>
<dbReference type="InterPro" id="IPR050417">
    <property type="entry name" value="Sugar_Epim/Isomerase"/>
</dbReference>
<dbReference type="InterPro" id="IPR013022">
    <property type="entry name" value="Xyl_isomerase-like_TIM-brl"/>
</dbReference>
<comment type="caution">
    <text evidence="3">The sequence shown here is derived from an EMBL/GenBank/DDBJ whole genome shotgun (WGS) entry which is preliminary data.</text>
</comment>
<organism evidence="3 4">
    <name type="scientific">Acetobacter fallax</name>
    <dbReference type="NCBI Taxonomy" id="1737473"/>
    <lineage>
        <taxon>Bacteria</taxon>
        <taxon>Pseudomonadati</taxon>
        <taxon>Pseudomonadota</taxon>
        <taxon>Alphaproteobacteria</taxon>
        <taxon>Acetobacterales</taxon>
        <taxon>Acetobacteraceae</taxon>
        <taxon>Acetobacter</taxon>
    </lineage>
</organism>
<evidence type="ECO:0000256" key="1">
    <source>
        <dbReference type="ARBA" id="ARBA00023235"/>
    </source>
</evidence>
<name>A0ABX0KKF5_9PROT</name>
<feature type="domain" description="Xylose isomerase-like TIM barrel" evidence="2">
    <location>
        <begin position="25"/>
        <end position="258"/>
    </location>
</feature>
<accession>A0ABX0KKF5</accession>
<dbReference type="Proteomes" id="UP000615326">
    <property type="component" value="Unassembled WGS sequence"/>
</dbReference>
<keyword evidence="4" id="KW-1185">Reference proteome</keyword>
<evidence type="ECO:0000313" key="4">
    <source>
        <dbReference type="Proteomes" id="UP000615326"/>
    </source>
</evidence>
<keyword evidence="1" id="KW-0413">Isomerase</keyword>
<evidence type="ECO:0000313" key="3">
    <source>
        <dbReference type="EMBL" id="NHO34352.1"/>
    </source>
</evidence>
<reference evidence="3 4" key="1">
    <citation type="journal article" date="2020" name="Int. J. Syst. Evol. Microbiol.">
        <title>Novel acetic acid bacteria from cider fermentations: Acetobacter conturbans sp. nov. and Acetobacter fallax sp. nov.</title>
        <authorList>
            <person name="Sombolestani A.S."/>
            <person name="Cleenwerck I."/>
            <person name="Cnockaert M."/>
            <person name="Borremans W."/>
            <person name="Wieme A.D."/>
            <person name="De Vuyst L."/>
            <person name="Vandamme P."/>
        </authorList>
    </citation>
    <scope>NUCLEOTIDE SEQUENCE [LARGE SCALE GENOMIC DNA]</scope>
    <source>
        <strain evidence="3 4">LMG 1637</strain>
    </source>
</reference>
<sequence>MTRRLGVSNLAWTAADDERMPAFLTKHDIQGIEVAPTRIAPWSDITPHRLAEFVANCSRSGVSVSSLQAIFYGKPELSLLGNEAGFIAMTEHMKVVADIARSLGAGIAVFGAPRNRLKGALSLDAAMHLAAERFTILGDIVREKGLVLGIEPVPEIYGADFLTHAQDVIDLVRMTGHGHVRVHLDTACVAMAGDDPGQAILEAGSLLAHYHVAEPDLGGFTPATLDHARAGKALDEIGYEGWVVIEMKAGKPLPDAENVDQHILSAIGTARDCYFPSIV</sequence>
<proteinExistence type="predicted"/>
<dbReference type="SUPFAM" id="SSF51658">
    <property type="entry name" value="Xylose isomerase-like"/>
    <property type="match status" value="1"/>
</dbReference>
<dbReference type="EMBL" id="WOSW01000077">
    <property type="protein sequence ID" value="NHO34352.1"/>
    <property type="molecule type" value="Genomic_DNA"/>
</dbReference>
<dbReference type="RefSeq" id="WP_173578756.1">
    <property type="nucleotide sequence ID" value="NZ_WOSW01000077.1"/>
</dbReference>
<dbReference type="Gene3D" id="3.20.20.150">
    <property type="entry name" value="Divalent-metal-dependent TIM barrel enzymes"/>
    <property type="match status" value="1"/>
</dbReference>
<gene>
    <name evidence="3" type="ORF">GOB84_17890</name>
</gene>
<dbReference type="Pfam" id="PF01261">
    <property type="entry name" value="AP_endonuc_2"/>
    <property type="match status" value="1"/>
</dbReference>
<dbReference type="PANTHER" id="PTHR43489">
    <property type="entry name" value="ISOMERASE"/>
    <property type="match status" value="1"/>
</dbReference>